<comment type="caution">
    <text evidence="1">The sequence shown here is derived from an EMBL/GenBank/DDBJ whole genome shotgun (WGS) entry which is preliminary data.</text>
</comment>
<keyword evidence="2" id="KW-1185">Reference proteome</keyword>
<evidence type="ECO:0000313" key="1">
    <source>
        <dbReference type="EMBL" id="MFD0315063.1"/>
    </source>
</evidence>
<name>A0ABW2WAE7_9ACTN</name>
<dbReference type="Proteomes" id="UP001597023">
    <property type="component" value="Unassembled WGS sequence"/>
</dbReference>
<protein>
    <submittedName>
        <fullName evidence="1">Uncharacterized protein</fullName>
    </submittedName>
</protein>
<reference evidence="2" key="1">
    <citation type="journal article" date="2019" name="Int. J. Syst. Evol. Microbiol.">
        <title>The Global Catalogue of Microorganisms (GCM) 10K type strain sequencing project: providing services to taxonomists for standard genome sequencing and annotation.</title>
        <authorList>
            <consortium name="The Broad Institute Genomics Platform"/>
            <consortium name="The Broad Institute Genome Sequencing Center for Infectious Disease"/>
            <person name="Wu L."/>
            <person name="Ma J."/>
        </authorList>
    </citation>
    <scope>NUCLEOTIDE SEQUENCE [LARGE SCALE GENOMIC DNA]</scope>
    <source>
        <strain evidence="2">CGMCC 4.7400</strain>
    </source>
</reference>
<dbReference type="RefSeq" id="WP_381607733.1">
    <property type="nucleotide sequence ID" value="NZ_JBHTEB010000001.1"/>
</dbReference>
<sequence length="128" mass="15090">MPETEARPRPEIVALLCDADFKRRRDTNTWTHRDGRPFSKEEQALAFTATRAEFEEMNEQFTRYQEYLRTGCEAPEALQRFLAPFMEQLTKKTLGNAVQLMNKDDRTELDRLLRLITGPVRPFTPYTF</sequence>
<gene>
    <name evidence="1" type="ORF">ACFQZ6_12645</name>
</gene>
<accession>A0ABW2WAE7</accession>
<evidence type="ECO:0000313" key="2">
    <source>
        <dbReference type="Proteomes" id="UP001597023"/>
    </source>
</evidence>
<organism evidence="1 2">
    <name type="scientific">Streptomyces flavalbus</name>
    <dbReference type="NCBI Taxonomy" id="2665155"/>
    <lineage>
        <taxon>Bacteria</taxon>
        <taxon>Bacillati</taxon>
        <taxon>Actinomycetota</taxon>
        <taxon>Actinomycetes</taxon>
        <taxon>Kitasatosporales</taxon>
        <taxon>Streptomycetaceae</taxon>
        <taxon>Streptomyces</taxon>
    </lineage>
</organism>
<dbReference type="EMBL" id="JBHTEB010000001">
    <property type="protein sequence ID" value="MFD0315063.1"/>
    <property type="molecule type" value="Genomic_DNA"/>
</dbReference>
<proteinExistence type="predicted"/>